<evidence type="ECO:0000313" key="3">
    <source>
        <dbReference type="Proteomes" id="UP000824998"/>
    </source>
</evidence>
<accession>A0A9P7Y6V2</accession>
<gene>
    <name evidence="2" type="ORF">BJ875DRAFT_348330</name>
</gene>
<feature type="non-terminal residue" evidence="2">
    <location>
        <position position="50"/>
    </location>
</feature>
<sequence length="50" mass="5953">GHARTDSKDSEDPLTWSTERYEKETAKGVDTDSITDWSEWIWNEEHNRWG</sequence>
<dbReference type="OrthoDB" id="10476734at2759"/>
<dbReference type="AlphaFoldDB" id="A0A9P7Y6V2"/>
<feature type="region of interest" description="Disordered" evidence="1">
    <location>
        <begin position="1"/>
        <end position="34"/>
    </location>
</feature>
<keyword evidence="3" id="KW-1185">Reference proteome</keyword>
<evidence type="ECO:0000256" key="1">
    <source>
        <dbReference type="SAM" id="MobiDB-lite"/>
    </source>
</evidence>
<comment type="caution">
    <text evidence="2">The sequence shown here is derived from an EMBL/GenBank/DDBJ whole genome shotgun (WGS) entry which is preliminary data.</text>
</comment>
<proteinExistence type="predicted"/>
<protein>
    <submittedName>
        <fullName evidence="2">Uncharacterized protein</fullName>
    </submittedName>
</protein>
<feature type="compositionally biased region" description="Basic and acidic residues" evidence="1">
    <location>
        <begin position="19"/>
        <end position="30"/>
    </location>
</feature>
<organism evidence="2 3">
    <name type="scientific">Amylocarpus encephaloides</name>
    <dbReference type="NCBI Taxonomy" id="45428"/>
    <lineage>
        <taxon>Eukaryota</taxon>
        <taxon>Fungi</taxon>
        <taxon>Dikarya</taxon>
        <taxon>Ascomycota</taxon>
        <taxon>Pezizomycotina</taxon>
        <taxon>Leotiomycetes</taxon>
        <taxon>Helotiales</taxon>
        <taxon>Helotiales incertae sedis</taxon>
        <taxon>Amylocarpus</taxon>
    </lineage>
</organism>
<reference evidence="2" key="1">
    <citation type="journal article" date="2021" name="IMA Fungus">
        <title>Genomic characterization of three marine fungi, including Emericellopsis atlantica sp. nov. with signatures of a generalist lifestyle and marine biomass degradation.</title>
        <authorList>
            <person name="Hagestad O.C."/>
            <person name="Hou L."/>
            <person name="Andersen J.H."/>
            <person name="Hansen E.H."/>
            <person name="Altermark B."/>
            <person name="Li C."/>
            <person name="Kuhnert E."/>
            <person name="Cox R.J."/>
            <person name="Crous P.W."/>
            <person name="Spatafora J.W."/>
            <person name="Lail K."/>
            <person name="Amirebrahimi M."/>
            <person name="Lipzen A."/>
            <person name="Pangilinan J."/>
            <person name="Andreopoulos W."/>
            <person name="Hayes R.D."/>
            <person name="Ng V."/>
            <person name="Grigoriev I.V."/>
            <person name="Jackson S.A."/>
            <person name="Sutton T.D.S."/>
            <person name="Dobson A.D.W."/>
            <person name="Rama T."/>
        </authorList>
    </citation>
    <scope>NUCLEOTIDE SEQUENCE</scope>
    <source>
        <strain evidence="2">TRa018bII</strain>
    </source>
</reference>
<feature type="non-terminal residue" evidence="2">
    <location>
        <position position="1"/>
    </location>
</feature>
<dbReference type="EMBL" id="MU251979">
    <property type="protein sequence ID" value="KAG9228319.1"/>
    <property type="molecule type" value="Genomic_DNA"/>
</dbReference>
<name>A0A9P7Y6V2_9HELO</name>
<feature type="compositionally biased region" description="Basic and acidic residues" evidence="1">
    <location>
        <begin position="1"/>
        <end position="11"/>
    </location>
</feature>
<dbReference type="Proteomes" id="UP000824998">
    <property type="component" value="Unassembled WGS sequence"/>
</dbReference>
<evidence type="ECO:0000313" key="2">
    <source>
        <dbReference type="EMBL" id="KAG9228319.1"/>
    </source>
</evidence>